<feature type="compositionally biased region" description="Polar residues" evidence="1">
    <location>
        <begin position="11"/>
        <end position="21"/>
    </location>
</feature>
<feature type="region of interest" description="Disordered" evidence="1">
    <location>
        <begin position="85"/>
        <end position="194"/>
    </location>
</feature>
<organism evidence="2 3">
    <name type="scientific">Podarcis lilfordi</name>
    <name type="common">Lilford's wall lizard</name>
    <dbReference type="NCBI Taxonomy" id="74358"/>
    <lineage>
        <taxon>Eukaryota</taxon>
        <taxon>Metazoa</taxon>
        <taxon>Chordata</taxon>
        <taxon>Craniata</taxon>
        <taxon>Vertebrata</taxon>
        <taxon>Euteleostomi</taxon>
        <taxon>Lepidosauria</taxon>
        <taxon>Squamata</taxon>
        <taxon>Bifurcata</taxon>
        <taxon>Unidentata</taxon>
        <taxon>Episquamata</taxon>
        <taxon>Laterata</taxon>
        <taxon>Lacertibaenia</taxon>
        <taxon>Lacertidae</taxon>
        <taxon>Podarcis</taxon>
    </lineage>
</organism>
<keyword evidence="3" id="KW-1185">Reference proteome</keyword>
<feature type="compositionally biased region" description="Basic and acidic residues" evidence="1">
    <location>
        <begin position="1"/>
        <end position="10"/>
    </location>
</feature>
<dbReference type="Proteomes" id="UP001178461">
    <property type="component" value="Chromosome 6"/>
</dbReference>
<gene>
    <name evidence="2" type="ORF">PODLI_1B034276</name>
</gene>
<dbReference type="AlphaFoldDB" id="A0AA35KHY6"/>
<evidence type="ECO:0000256" key="1">
    <source>
        <dbReference type="SAM" id="MobiDB-lite"/>
    </source>
</evidence>
<sequence>MGRVQDRHSTEAATGQLSADTMSYYGMGKPSAGFFPPPSPGELGSREVEMAPSGPSSLYPGMPRETPASGGLSSAIGLLRRKLQAKQGLRISSAAPSCSRIRTPSRLVEEPAGHRAHLGKGLQKGGSHTEASAAGSCALRDRTENMPLSRRATGGSSSPLCRRPFLSASPPRTLPAPAETLRWPGGDSCPAGSS</sequence>
<evidence type="ECO:0000313" key="2">
    <source>
        <dbReference type="EMBL" id="CAI5778652.1"/>
    </source>
</evidence>
<feature type="region of interest" description="Disordered" evidence="1">
    <location>
        <begin position="1"/>
        <end position="73"/>
    </location>
</feature>
<protein>
    <submittedName>
        <fullName evidence="2">Uncharacterized protein</fullName>
    </submittedName>
</protein>
<name>A0AA35KHY6_9SAUR</name>
<proteinExistence type="predicted"/>
<evidence type="ECO:0000313" key="3">
    <source>
        <dbReference type="Proteomes" id="UP001178461"/>
    </source>
</evidence>
<dbReference type="EMBL" id="OX395131">
    <property type="protein sequence ID" value="CAI5778652.1"/>
    <property type="molecule type" value="Genomic_DNA"/>
</dbReference>
<reference evidence="2" key="1">
    <citation type="submission" date="2022-12" db="EMBL/GenBank/DDBJ databases">
        <authorList>
            <person name="Alioto T."/>
            <person name="Alioto T."/>
            <person name="Gomez Garrido J."/>
        </authorList>
    </citation>
    <scope>NUCLEOTIDE SEQUENCE</scope>
</reference>
<accession>A0AA35KHY6</accession>